<evidence type="ECO:0000259" key="1">
    <source>
        <dbReference type="Pfam" id="PF07486"/>
    </source>
</evidence>
<reference evidence="2 3" key="1">
    <citation type="journal article" date="2019" name="bioRxiv">
        <title>Bacteria contribute to plant secondary compound degradation in a generalist herbivore system.</title>
        <authorList>
            <person name="Francoeur C.B."/>
            <person name="Khadempour L."/>
            <person name="Moreira-Soto R.D."/>
            <person name="Gotting K."/>
            <person name="Book A.J."/>
            <person name="Pinto-Tomas A.A."/>
            <person name="Keefover-Ring K."/>
            <person name="Currie C.R."/>
        </authorList>
    </citation>
    <scope>NUCLEOTIDE SEQUENCE [LARGE SCALE GENOMIC DNA]</scope>
    <source>
        <strain evidence="2">Acro-835</strain>
    </source>
</reference>
<dbReference type="EMBL" id="VWXF01000002">
    <property type="protein sequence ID" value="NIF21341.1"/>
    <property type="molecule type" value="Genomic_DNA"/>
</dbReference>
<protein>
    <submittedName>
        <fullName evidence="2">Cell wall hydrolase</fullName>
    </submittedName>
</protein>
<dbReference type="Gene3D" id="1.10.10.2520">
    <property type="entry name" value="Cell wall hydrolase SleB, domain 1"/>
    <property type="match status" value="1"/>
</dbReference>
<dbReference type="RefSeq" id="WP_167013235.1">
    <property type="nucleotide sequence ID" value="NZ_VWXF01000002.1"/>
</dbReference>
<evidence type="ECO:0000313" key="3">
    <source>
        <dbReference type="Proteomes" id="UP001515683"/>
    </source>
</evidence>
<accession>A0ABX0RAJ9</accession>
<dbReference type="GO" id="GO:0016787">
    <property type="term" value="F:hydrolase activity"/>
    <property type="evidence" value="ECO:0007669"/>
    <property type="project" value="UniProtKB-KW"/>
</dbReference>
<sequence length="136" mass="15129">MLAQSAMLCLALNIYHEARGEPVIGQVAVANVTMNRAEQNSSAVCSVVYAPKQFSWTLTKSPHFRPPASDPSWQRAQLIAKYAIQGGVRDVTRGSTHYHAQHVSPPWRLSMRRTVVIGNHIFYRGPYVQTGRKTGP</sequence>
<evidence type="ECO:0000313" key="2">
    <source>
        <dbReference type="EMBL" id="NIF21341.1"/>
    </source>
</evidence>
<organism evidence="2 3">
    <name type="scientific">Candidatus Pantoea multigeneris</name>
    <dbReference type="NCBI Taxonomy" id="2608357"/>
    <lineage>
        <taxon>Bacteria</taxon>
        <taxon>Pseudomonadati</taxon>
        <taxon>Pseudomonadota</taxon>
        <taxon>Gammaproteobacteria</taxon>
        <taxon>Enterobacterales</taxon>
        <taxon>Erwiniaceae</taxon>
        <taxon>Pantoea</taxon>
    </lineage>
</organism>
<keyword evidence="3" id="KW-1185">Reference proteome</keyword>
<feature type="domain" description="Cell wall hydrolase SleB" evidence="1">
    <location>
        <begin position="20"/>
        <end position="123"/>
    </location>
</feature>
<dbReference type="Proteomes" id="UP001515683">
    <property type="component" value="Unassembled WGS sequence"/>
</dbReference>
<comment type="caution">
    <text evidence="2">The sequence shown here is derived from an EMBL/GenBank/DDBJ whole genome shotgun (WGS) entry which is preliminary data.</text>
</comment>
<dbReference type="InterPro" id="IPR011105">
    <property type="entry name" value="Cell_wall_hydrolase_SleB"/>
</dbReference>
<proteinExistence type="predicted"/>
<keyword evidence="2" id="KW-0378">Hydrolase</keyword>
<dbReference type="InterPro" id="IPR042047">
    <property type="entry name" value="SleB_dom1"/>
</dbReference>
<gene>
    <name evidence="2" type="ORF">F3J40_06950</name>
</gene>
<name>A0ABX0RAJ9_9GAMM</name>
<dbReference type="Pfam" id="PF07486">
    <property type="entry name" value="Hydrolase_2"/>
    <property type="match status" value="1"/>
</dbReference>